<dbReference type="PANTHER" id="PTHR11903:SF11">
    <property type="entry name" value="ALPHA-DIOXYGENASE 1"/>
    <property type="match status" value="1"/>
</dbReference>
<evidence type="ECO:0000313" key="1">
    <source>
        <dbReference type="EMBL" id="KAH9304355.1"/>
    </source>
</evidence>
<comment type="caution">
    <text evidence="1">The sequence shown here is derived from an EMBL/GenBank/DDBJ whole genome shotgun (WGS) entry which is preliminary data.</text>
</comment>
<dbReference type="PANTHER" id="PTHR11903">
    <property type="entry name" value="PROSTAGLANDIN G/H SYNTHASE"/>
    <property type="match status" value="1"/>
</dbReference>
<feature type="non-terminal residue" evidence="1">
    <location>
        <position position="1"/>
    </location>
</feature>
<organism evidence="1 2">
    <name type="scientific">Taxus chinensis</name>
    <name type="common">Chinese yew</name>
    <name type="synonym">Taxus wallichiana var. chinensis</name>
    <dbReference type="NCBI Taxonomy" id="29808"/>
    <lineage>
        <taxon>Eukaryota</taxon>
        <taxon>Viridiplantae</taxon>
        <taxon>Streptophyta</taxon>
        <taxon>Embryophyta</taxon>
        <taxon>Tracheophyta</taxon>
        <taxon>Spermatophyta</taxon>
        <taxon>Pinopsida</taxon>
        <taxon>Pinidae</taxon>
        <taxon>Conifers II</taxon>
        <taxon>Cupressales</taxon>
        <taxon>Taxaceae</taxon>
        <taxon>Taxus</taxon>
    </lineage>
</organism>
<dbReference type="GO" id="GO:0016702">
    <property type="term" value="F:oxidoreductase activity, acting on single donors with incorporation of molecular oxygen, incorporation of two atoms of oxygen"/>
    <property type="evidence" value="ECO:0007669"/>
    <property type="project" value="TreeGrafter"/>
</dbReference>
<dbReference type="EMBL" id="JAHRHJ020000008">
    <property type="protein sequence ID" value="KAH9304355.1"/>
    <property type="molecule type" value="Genomic_DNA"/>
</dbReference>
<feature type="non-terminal residue" evidence="1">
    <location>
        <position position="89"/>
    </location>
</feature>
<protein>
    <submittedName>
        <fullName evidence="1">Uncharacterized protein</fullName>
    </submittedName>
</protein>
<dbReference type="InterPro" id="IPR037120">
    <property type="entry name" value="Haem_peroxidase_sf_animal"/>
</dbReference>
<gene>
    <name evidence="1" type="ORF">KI387_008759</name>
</gene>
<dbReference type="Gene3D" id="1.10.640.10">
    <property type="entry name" value="Haem peroxidase domain superfamily, animal type"/>
    <property type="match status" value="1"/>
</dbReference>
<sequence length="89" mass="10361">IIHFVDRVYAWHKLPVFLGLMYLEIRRILHQRYNLFNVGATPVGEKYNPADYGPFRTADGKYTDPFHPDAGSEGFFFGRNMLSSPHKEE</sequence>
<dbReference type="AlphaFoldDB" id="A0AA38CPW9"/>
<reference evidence="1 2" key="1">
    <citation type="journal article" date="2021" name="Nat. Plants">
        <title>The Taxus genome provides insights into paclitaxel biosynthesis.</title>
        <authorList>
            <person name="Xiong X."/>
            <person name="Gou J."/>
            <person name="Liao Q."/>
            <person name="Li Y."/>
            <person name="Zhou Q."/>
            <person name="Bi G."/>
            <person name="Li C."/>
            <person name="Du R."/>
            <person name="Wang X."/>
            <person name="Sun T."/>
            <person name="Guo L."/>
            <person name="Liang H."/>
            <person name="Lu P."/>
            <person name="Wu Y."/>
            <person name="Zhang Z."/>
            <person name="Ro D.K."/>
            <person name="Shang Y."/>
            <person name="Huang S."/>
            <person name="Yan J."/>
        </authorList>
    </citation>
    <scope>NUCLEOTIDE SEQUENCE [LARGE SCALE GENOMIC DNA]</scope>
    <source>
        <strain evidence="1">Ta-2019</strain>
    </source>
</reference>
<proteinExistence type="predicted"/>
<dbReference type="Proteomes" id="UP000824469">
    <property type="component" value="Unassembled WGS sequence"/>
</dbReference>
<keyword evidence="2" id="KW-1185">Reference proteome</keyword>
<dbReference type="OMA" id="LMYLEIR"/>
<dbReference type="InterPro" id="IPR050783">
    <property type="entry name" value="Oxylipin_biosynth_metab"/>
</dbReference>
<evidence type="ECO:0000313" key="2">
    <source>
        <dbReference type="Proteomes" id="UP000824469"/>
    </source>
</evidence>
<name>A0AA38CPW9_TAXCH</name>
<accession>A0AA38CPW9</accession>